<proteinExistence type="inferred from homology"/>
<dbReference type="GO" id="GO:0003729">
    <property type="term" value="F:mRNA binding"/>
    <property type="evidence" value="ECO:0007669"/>
    <property type="project" value="TreeGrafter"/>
</dbReference>
<dbReference type="Gene3D" id="3.30.70.330">
    <property type="match status" value="4"/>
</dbReference>
<dbReference type="GO" id="GO:0005737">
    <property type="term" value="C:cytoplasm"/>
    <property type="evidence" value="ECO:0007669"/>
    <property type="project" value="UniProtKB-SubCell"/>
</dbReference>
<feature type="domain" description="RRM" evidence="8">
    <location>
        <begin position="162"/>
        <end position="239"/>
    </location>
</feature>
<dbReference type="PANTHER" id="PTHR48032">
    <property type="entry name" value="RNA-BINDING PROTEIN MUSASHI HOMOLOG RBP6"/>
    <property type="match status" value="1"/>
</dbReference>
<dbReference type="FunFam" id="3.30.70.330:FF:000320">
    <property type="entry name" value="RNA-binding protein Musashi 2"/>
    <property type="match status" value="2"/>
</dbReference>
<evidence type="ECO:0000256" key="5">
    <source>
        <dbReference type="ARBA" id="ARBA00022884"/>
    </source>
</evidence>
<dbReference type="OrthoDB" id="1875751at2759"/>
<keyword evidence="5 6" id="KW-0694">RNA-binding</keyword>
<dbReference type="FunFam" id="3.30.70.330:FF:000314">
    <property type="entry name" value="RNA-binding protein Musashi Rbp6"/>
    <property type="match status" value="2"/>
</dbReference>
<evidence type="ECO:0000256" key="6">
    <source>
        <dbReference type="PROSITE-ProRule" id="PRU00176"/>
    </source>
</evidence>
<evidence type="ECO:0000256" key="7">
    <source>
        <dbReference type="SAM" id="MobiDB-lite"/>
    </source>
</evidence>
<comment type="caution">
    <text evidence="9">The sequence shown here is derived from an EMBL/GenBank/DDBJ whole genome shotgun (WGS) entry which is preliminary data.</text>
</comment>
<dbReference type="SMART" id="SM00360">
    <property type="entry name" value="RRM"/>
    <property type="match status" value="4"/>
</dbReference>
<dbReference type="InterPro" id="IPR000504">
    <property type="entry name" value="RRM_dom"/>
</dbReference>
<keyword evidence="3" id="KW-0963">Cytoplasm</keyword>
<evidence type="ECO:0000313" key="10">
    <source>
        <dbReference type="Proteomes" id="UP001151699"/>
    </source>
</evidence>
<feature type="region of interest" description="Disordered" evidence="7">
    <location>
        <begin position="34"/>
        <end position="76"/>
    </location>
</feature>
<evidence type="ECO:0000259" key="8">
    <source>
        <dbReference type="PROSITE" id="PS50102"/>
    </source>
</evidence>
<organism evidence="9 10">
    <name type="scientific">Pseudolycoriella hygida</name>
    <dbReference type="NCBI Taxonomy" id="35572"/>
    <lineage>
        <taxon>Eukaryota</taxon>
        <taxon>Metazoa</taxon>
        <taxon>Ecdysozoa</taxon>
        <taxon>Arthropoda</taxon>
        <taxon>Hexapoda</taxon>
        <taxon>Insecta</taxon>
        <taxon>Pterygota</taxon>
        <taxon>Neoptera</taxon>
        <taxon>Endopterygota</taxon>
        <taxon>Diptera</taxon>
        <taxon>Nematocera</taxon>
        <taxon>Sciaroidea</taxon>
        <taxon>Sciaridae</taxon>
        <taxon>Pseudolycoriella</taxon>
    </lineage>
</organism>
<feature type="compositionally biased region" description="Low complexity" evidence="7">
    <location>
        <begin position="38"/>
        <end position="50"/>
    </location>
</feature>
<evidence type="ECO:0000256" key="4">
    <source>
        <dbReference type="ARBA" id="ARBA00022737"/>
    </source>
</evidence>
<dbReference type="EMBL" id="WJQU01000004">
    <property type="protein sequence ID" value="KAJ6635841.1"/>
    <property type="molecule type" value="Genomic_DNA"/>
</dbReference>
<dbReference type="SUPFAM" id="SSF54928">
    <property type="entry name" value="RNA-binding domain, RBD"/>
    <property type="match status" value="4"/>
</dbReference>
<sequence length="782" mass="84340">MENIRFNKNYYSCSSIDNGALIHPDLHNALASMKSDVTHQQQQQQQTQHTNGTTASHSGSSGRSTPNNADPAPGKLFVGGLSWQTSTEKLQEYFGLFGTVTDVLIMKDPLTQRSRGFGFITFSEPSSVGNVLKVPIHILDGKKIDPKHATPKNRPRLTHRTKKIFVGGVSQDTSADEVKAYFNQYGKVEETVMLMDQQTKRHRGFGFVTFENEDVVDRVCDIHFHTIKNKKVECKKAQPKEAVTPAAQLLQKRLMLGGLGVRMVAPPTLAGPGAVTTATQLQVVQAQAQAAQAAAVLQAQNVAAAGYGKVFTYPPTLHSFRYAPYPIPASAAAAAAHISAAQHAQPQGPPPQQQPTLSAAPAVAAQNPYHPQGYGLPNVDMSSFQGVDWSSMYGMGISIDNGALIHPDLHNALASMKSDVTHQQQQQQQTQHTNGTTASHSGSSGRSTPNNADPAPGKLFVGGLSWQTSTEKLQEYFGLFGTVTDVLIMKDPLTQRSRGFGFITFSEPSSVGNVLKVPIHILDGKKIDPKHATPKNRPRLTHRTKKIFVGGVSQDTSADEVKAYFNQYGKVEETVMLMDQQTKRHRGFGFVTFENEDVVDRVCDIHFHTIKNKKVECKKAQPKEAVTPAAQLLQKRLMLGGLGVRMVAPPTLAGPGAVTTATQLQVVQAQAQAAQAAAVLQAQNVAAAGYGKVFTYPPTLHSFRYAPYPIPASAAAAAAHISAAQHAQPQGPPPQQQPTLSAAPAVAAQNPYHPQGYGLPNVDMSSFQGVDWSSMYGMGMYV</sequence>
<evidence type="ECO:0000256" key="2">
    <source>
        <dbReference type="ARBA" id="ARBA00006635"/>
    </source>
</evidence>
<dbReference type="PANTHER" id="PTHR48032:SF4">
    <property type="entry name" value="FI20028P1"/>
    <property type="match status" value="1"/>
</dbReference>
<feature type="domain" description="RRM" evidence="8">
    <location>
        <begin position="545"/>
        <end position="622"/>
    </location>
</feature>
<evidence type="ECO:0000256" key="3">
    <source>
        <dbReference type="ARBA" id="ARBA00022490"/>
    </source>
</evidence>
<accession>A0A9Q0MPY6</accession>
<feature type="region of interest" description="Disordered" evidence="7">
    <location>
        <begin position="721"/>
        <end position="744"/>
    </location>
</feature>
<feature type="domain" description="RRM" evidence="8">
    <location>
        <begin position="74"/>
        <end position="163"/>
    </location>
</feature>
<protein>
    <submittedName>
        <fullName evidence="9">RNA-binding protein Musashi like Rbp6</fullName>
    </submittedName>
</protein>
<feature type="compositionally biased region" description="Polar residues" evidence="7">
    <location>
        <begin position="51"/>
        <end position="68"/>
    </location>
</feature>
<dbReference type="InterPro" id="IPR034126">
    <property type="entry name" value="MSI_RRM2"/>
</dbReference>
<dbReference type="Pfam" id="PF00076">
    <property type="entry name" value="RRM_1"/>
    <property type="match status" value="4"/>
</dbReference>
<evidence type="ECO:0000313" key="9">
    <source>
        <dbReference type="EMBL" id="KAJ6635841.1"/>
    </source>
</evidence>
<dbReference type="AlphaFoldDB" id="A0A9Q0MPY6"/>
<gene>
    <name evidence="9" type="primary">Rbp6_2</name>
    <name evidence="9" type="ORF">Bhyg_14427</name>
</gene>
<dbReference type="InterPro" id="IPR012677">
    <property type="entry name" value="Nucleotide-bd_a/b_plait_sf"/>
</dbReference>
<feature type="domain" description="RRM" evidence="8">
    <location>
        <begin position="457"/>
        <end position="546"/>
    </location>
</feature>
<comment type="similarity">
    <text evidence="2">Belongs to the Musashi family.</text>
</comment>
<keyword evidence="10" id="KW-1185">Reference proteome</keyword>
<name>A0A9Q0MPY6_9DIPT</name>
<dbReference type="PROSITE" id="PS50102">
    <property type="entry name" value="RRM"/>
    <property type="match status" value="4"/>
</dbReference>
<keyword evidence="4" id="KW-0677">Repeat</keyword>
<evidence type="ECO:0000256" key="1">
    <source>
        <dbReference type="ARBA" id="ARBA00004496"/>
    </source>
</evidence>
<dbReference type="InterPro" id="IPR035979">
    <property type="entry name" value="RBD_domain_sf"/>
</dbReference>
<comment type="subcellular location">
    <subcellularLocation>
        <location evidence="1">Cytoplasm</location>
    </subcellularLocation>
</comment>
<feature type="region of interest" description="Disordered" evidence="7">
    <location>
        <begin position="417"/>
        <end position="459"/>
    </location>
</feature>
<feature type="compositionally biased region" description="Polar residues" evidence="7">
    <location>
        <begin position="434"/>
        <end position="451"/>
    </location>
</feature>
<reference evidence="9" key="1">
    <citation type="submission" date="2022-07" db="EMBL/GenBank/DDBJ databases">
        <authorList>
            <person name="Trinca V."/>
            <person name="Uliana J.V.C."/>
            <person name="Torres T.T."/>
            <person name="Ward R.J."/>
            <person name="Monesi N."/>
        </authorList>
    </citation>
    <scope>NUCLEOTIDE SEQUENCE</scope>
    <source>
        <strain evidence="9">HSMRA1968</strain>
        <tissue evidence="9">Whole embryos</tissue>
    </source>
</reference>
<dbReference type="CDD" id="cd12323">
    <property type="entry name" value="RRM2_MSI"/>
    <property type="match status" value="2"/>
</dbReference>
<dbReference type="GO" id="GO:0006417">
    <property type="term" value="P:regulation of translation"/>
    <property type="evidence" value="ECO:0007669"/>
    <property type="project" value="TreeGrafter"/>
</dbReference>
<feature type="compositionally biased region" description="Low complexity" evidence="7">
    <location>
        <begin position="421"/>
        <end position="433"/>
    </location>
</feature>
<feature type="region of interest" description="Disordered" evidence="7">
    <location>
        <begin position="338"/>
        <end position="361"/>
    </location>
</feature>
<dbReference type="Proteomes" id="UP001151699">
    <property type="component" value="Chromosome C"/>
</dbReference>